<keyword evidence="4" id="KW-0249">Electron transport</keyword>
<evidence type="ECO:0000256" key="1">
    <source>
        <dbReference type="ARBA" id="ARBA00022448"/>
    </source>
</evidence>
<keyword evidence="6" id="KW-1133">Transmembrane helix</keyword>
<organism evidence="8 9">
    <name type="scientific">Humisphaera borealis</name>
    <dbReference type="NCBI Taxonomy" id="2807512"/>
    <lineage>
        <taxon>Bacteria</taxon>
        <taxon>Pseudomonadati</taxon>
        <taxon>Planctomycetota</taxon>
        <taxon>Phycisphaerae</taxon>
        <taxon>Tepidisphaerales</taxon>
        <taxon>Tepidisphaeraceae</taxon>
        <taxon>Humisphaera</taxon>
    </lineage>
</organism>
<name>A0A7M2WTC0_9BACT</name>
<gene>
    <name evidence="8" type="ORF">IPV69_19465</name>
</gene>
<evidence type="ECO:0000256" key="5">
    <source>
        <dbReference type="ARBA" id="ARBA00023004"/>
    </source>
</evidence>
<dbReference type="Gene3D" id="3.90.10.10">
    <property type="entry name" value="Cytochrome C3"/>
    <property type="match status" value="2"/>
</dbReference>
<dbReference type="Proteomes" id="UP000593765">
    <property type="component" value="Chromosome"/>
</dbReference>
<dbReference type="PANTHER" id="PTHR39425">
    <property type="entry name" value="LIPOPROTEIN CYTOCHROME C"/>
    <property type="match status" value="1"/>
</dbReference>
<evidence type="ECO:0000256" key="6">
    <source>
        <dbReference type="SAM" id="Phobius"/>
    </source>
</evidence>
<keyword evidence="1" id="KW-0813">Transport</keyword>
<dbReference type="InterPro" id="IPR020942">
    <property type="entry name" value="Cyt_c_III_dom"/>
</dbReference>
<dbReference type="KEGG" id="hbs:IPV69_19465"/>
<evidence type="ECO:0000313" key="9">
    <source>
        <dbReference type="Proteomes" id="UP000593765"/>
    </source>
</evidence>
<dbReference type="CDD" id="cd08168">
    <property type="entry name" value="Cytochrom_C3"/>
    <property type="match status" value="1"/>
</dbReference>
<evidence type="ECO:0000256" key="4">
    <source>
        <dbReference type="ARBA" id="ARBA00022982"/>
    </source>
</evidence>
<keyword evidence="6" id="KW-0472">Membrane</keyword>
<keyword evidence="6" id="KW-0812">Transmembrane</keyword>
<dbReference type="Pfam" id="PF02085">
    <property type="entry name" value="Cytochrom_CIII"/>
    <property type="match status" value="1"/>
</dbReference>
<keyword evidence="3" id="KW-0479">Metal-binding</keyword>
<feature type="domain" description="Class III cytochrome C" evidence="7">
    <location>
        <begin position="52"/>
        <end position="99"/>
    </location>
</feature>
<dbReference type="AlphaFoldDB" id="A0A7M2WTC0"/>
<protein>
    <submittedName>
        <fullName evidence="8">Cytochrome c3 family protein</fullName>
    </submittedName>
</protein>
<sequence length="239" mass="26294">MPTEERNPRCLFPRWSNHARKAVVVGVIAGTIFICVLAGAGLSPKATAVGYQPTQPVPFSHAVHAGKLGLDCRYCHTTVESAAFAALPATQTCMNCHTSILPGSEPLAPVRDSWQSGNPIEWVKVHNLPGYAYFNHAAHVTHGVSCVSCHGRIDRMDVVRQEQPLSMSWCLDCHREPEKHLRPKDQVTNLAWSPLDHPLARERGTTGLAEAQLLVGRAMKEQYQIRSVGYLTACSTCHR</sequence>
<evidence type="ECO:0000259" key="7">
    <source>
        <dbReference type="Pfam" id="PF02085"/>
    </source>
</evidence>
<keyword evidence="5" id="KW-0408">Iron</keyword>
<dbReference type="GO" id="GO:0009055">
    <property type="term" value="F:electron transfer activity"/>
    <property type="evidence" value="ECO:0007669"/>
    <property type="project" value="InterPro"/>
</dbReference>
<dbReference type="GO" id="GO:0046872">
    <property type="term" value="F:metal ion binding"/>
    <property type="evidence" value="ECO:0007669"/>
    <property type="project" value="UniProtKB-KW"/>
</dbReference>
<feature type="transmembrane region" description="Helical" evidence="6">
    <location>
        <begin position="21"/>
        <end position="42"/>
    </location>
</feature>
<dbReference type="PANTHER" id="PTHR39425:SF1">
    <property type="entry name" value="CYTOCHROME C7-LIKE DOMAIN-CONTAINING PROTEIN"/>
    <property type="match status" value="1"/>
</dbReference>
<keyword evidence="9" id="KW-1185">Reference proteome</keyword>
<reference evidence="8 9" key="1">
    <citation type="submission" date="2020-10" db="EMBL/GenBank/DDBJ databases">
        <title>Wide distribution of Phycisphaera-like planctomycetes from WD2101 soil group in peatlands and genome analysis of the first cultivated representative.</title>
        <authorList>
            <person name="Dedysh S.N."/>
            <person name="Beletsky A.V."/>
            <person name="Ivanova A."/>
            <person name="Kulichevskaya I.S."/>
            <person name="Suzina N.E."/>
            <person name="Philippov D.A."/>
            <person name="Rakitin A.L."/>
            <person name="Mardanov A.V."/>
            <person name="Ravin N.V."/>
        </authorList>
    </citation>
    <scope>NUCLEOTIDE SEQUENCE [LARGE SCALE GENOMIC DNA]</scope>
    <source>
        <strain evidence="8 9">M1803</strain>
    </source>
</reference>
<evidence type="ECO:0000256" key="2">
    <source>
        <dbReference type="ARBA" id="ARBA00022617"/>
    </source>
</evidence>
<accession>A0A7M2WTC0</accession>
<proteinExistence type="predicted"/>
<dbReference type="InterPro" id="IPR036280">
    <property type="entry name" value="Multihaem_cyt_sf"/>
</dbReference>
<dbReference type="SUPFAM" id="SSF48695">
    <property type="entry name" value="Multiheme cytochromes"/>
    <property type="match status" value="1"/>
</dbReference>
<keyword evidence="2" id="KW-0349">Heme</keyword>
<dbReference type="EMBL" id="CP063458">
    <property type="protein sequence ID" value="QOV88412.1"/>
    <property type="molecule type" value="Genomic_DNA"/>
</dbReference>
<evidence type="ECO:0000256" key="3">
    <source>
        <dbReference type="ARBA" id="ARBA00022723"/>
    </source>
</evidence>
<dbReference type="GO" id="GO:0020037">
    <property type="term" value="F:heme binding"/>
    <property type="evidence" value="ECO:0007669"/>
    <property type="project" value="InterPro"/>
</dbReference>
<evidence type="ECO:0000313" key="8">
    <source>
        <dbReference type="EMBL" id="QOV88412.1"/>
    </source>
</evidence>